<dbReference type="InterPro" id="IPR001466">
    <property type="entry name" value="Beta-lactam-related"/>
</dbReference>
<keyword evidence="4" id="KW-1185">Reference proteome</keyword>
<keyword evidence="1 3" id="KW-0378">Hydrolase</keyword>
<proteinExistence type="predicted"/>
<evidence type="ECO:0000313" key="4">
    <source>
        <dbReference type="Proteomes" id="UP001355206"/>
    </source>
</evidence>
<sequence length="380" mass="41147">MTGATGPYWPTEVWAEQDPGAAGLDPGRLAEAVAFAEAHESAWPRSLYYPDGRYVGIVEWNETGPWSAIDGPVHPRGGPAGVILKGGRRVAAWGDTARPDMTFSIAKSYLAVLAGLAHDDGLIPDVDAPVRDSVPDPLLDGPHNAAITWRHLLQQSSEWQGTLFGKSDQVDHFRQIGPGADNSRKGEARALRGPGTYYEYNDVRVNLLSYCLMRRFGRALPEVLRERIMDPIGASSDWSWHGYGTAWVEVAGARVQSVPGGGHWGGGLFIGADDHARFGLLVARGGAWNGRQLLSERWIRAMLTPSPTLDSYGYLWWLNRGAAAKPQLPASAFSALGAGNNVIWCDPEHDLVAVLRWIDKAALDGFLLRLAAAVRDVGAA</sequence>
<dbReference type="InterPro" id="IPR050789">
    <property type="entry name" value="Diverse_Enzym_Activities"/>
</dbReference>
<dbReference type="EMBL" id="MLCA01000001">
    <property type="protein sequence ID" value="MEE7489835.1"/>
    <property type="molecule type" value="Genomic_DNA"/>
</dbReference>
<organism evidence="3 4">
    <name type="scientific">Methylobacterium oryzae</name>
    <dbReference type="NCBI Taxonomy" id="334852"/>
    <lineage>
        <taxon>Bacteria</taxon>
        <taxon>Pseudomonadati</taxon>
        <taxon>Pseudomonadota</taxon>
        <taxon>Alphaproteobacteria</taxon>
        <taxon>Hyphomicrobiales</taxon>
        <taxon>Methylobacteriaceae</taxon>
        <taxon>Methylobacterium</taxon>
    </lineage>
</organism>
<dbReference type="SUPFAM" id="SSF56601">
    <property type="entry name" value="beta-lactamase/transpeptidase-like"/>
    <property type="match status" value="1"/>
</dbReference>
<comment type="caution">
    <text evidence="3">The sequence shown here is derived from an EMBL/GenBank/DDBJ whole genome shotgun (WGS) entry which is preliminary data.</text>
</comment>
<dbReference type="GO" id="GO:0016787">
    <property type="term" value="F:hydrolase activity"/>
    <property type="evidence" value="ECO:0007669"/>
    <property type="project" value="UniProtKB-KW"/>
</dbReference>
<dbReference type="Pfam" id="PF00144">
    <property type="entry name" value="Beta-lactamase"/>
    <property type="match status" value="1"/>
</dbReference>
<reference evidence="3 4" key="1">
    <citation type="journal article" date="2012" name="Genet. Mol. Biol.">
        <title>Analysis of 16S rRNA and mxaF genes revealing insights into Methylobacterium niche-specific plant association.</title>
        <authorList>
            <person name="Dourado M.N."/>
            <person name="Andreote F.D."/>
            <person name="Dini-Andreote F."/>
            <person name="Conti R."/>
            <person name="Araujo J.M."/>
            <person name="Araujo W.L."/>
        </authorList>
    </citation>
    <scope>NUCLEOTIDE SEQUENCE [LARGE SCALE GENOMIC DNA]</scope>
    <source>
        <strain evidence="3 4">TC3-10</strain>
    </source>
</reference>
<evidence type="ECO:0000259" key="2">
    <source>
        <dbReference type="Pfam" id="PF00144"/>
    </source>
</evidence>
<gene>
    <name evidence="3" type="ORF">MOTC310_04875</name>
</gene>
<evidence type="ECO:0000313" key="3">
    <source>
        <dbReference type="EMBL" id="MEE7489835.1"/>
    </source>
</evidence>
<dbReference type="RefSeq" id="WP_331300978.1">
    <property type="nucleotide sequence ID" value="NZ_MLCA01000001.1"/>
</dbReference>
<evidence type="ECO:0000256" key="1">
    <source>
        <dbReference type="ARBA" id="ARBA00022801"/>
    </source>
</evidence>
<dbReference type="Proteomes" id="UP001355206">
    <property type="component" value="Unassembled WGS sequence"/>
</dbReference>
<dbReference type="Gene3D" id="3.40.710.10">
    <property type="entry name" value="DD-peptidase/beta-lactamase superfamily"/>
    <property type="match status" value="1"/>
</dbReference>
<name>A0ABU7TJ31_9HYPH</name>
<dbReference type="PANTHER" id="PTHR43283">
    <property type="entry name" value="BETA-LACTAMASE-RELATED"/>
    <property type="match status" value="1"/>
</dbReference>
<protein>
    <submittedName>
        <fullName evidence="3">Serine hydrolase</fullName>
    </submittedName>
</protein>
<dbReference type="InterPro" id="IPR012338">
    <property type="entry name" value="Beta-lactam/transpept-like"/>
</dbReference>
<accession>A0ABU7TJ31</accession>
<feature type="domain" description="Beta-lactamase-related" evidence="2">
    <location>
        <begin position="89"/>
        <end position="355"/>
    </location>
</feature>
<dbReference type="PANTHER" id="PTHR43283:SF11">
    <property type="entry name" value="BETA-LACTAMASE-RELATED DOMAIN-CONTAINING PROTEIN"/>
    <property type="match status" value="1"/>
</dbReference>